<reference evidence="4" key="1">
    <citation type="submission" date="2023-10" db="EMBL/GenBank/DDBJ databases">
        <title>Development of a sustainable strategy for remediation of hydrocarbon-contaminated territories based on the waste exchange concept.</title>
        <authorList>
            <person name="Krivoruchko A."/>
        </authorList>
    </citation>
    <scope>NUCLEOTIDE SEQUENCE</scope>
    <source>
        <strain evidence="4">IEGM 68</strain>
    </source>
</reference>
<evidence type="ECO:0000256" key="2">
    <source>
        <dbReference type="SAM" id="MobiDB-lite"/>
    </source>
</evidence>
<dbReference type="InterPro" id="IPR036625">
    <property type="entry name" value="E3-bd_dom_sf"/>
</dbReference>
<evidence type="ECO:0000313" key="5">
    <source>
        <dbReference type="Proteomes" id="UP001185863"/>
    </source>
</evidence>
<feature type="domain" description="Lsr2 DNA-binding" evidence="3">
    <location>
        <begin position="51"/>
        <end position="77"/>
    </location>
</feature>
<dbReference type="AlphaFoldDB" id="A0AAE4UYY2"/>
<protein>
    <recommendedName>
        <fullName evidence="3">Lsr2 DNA-binding domain-containing protein</fullName>
    </recommendedName>
</protein>
<evidence type="ECO:0000256" key="1">
    <source>
        <dbReference type="ARBA" id="ARBA00023125"/>
    </source>
</evidence>
<dbReference type="InterPro" id="IPR055370">
    <property type="entry name" value="Lsr2_DNA-bd"/>
</dbReference>
<evidence type="ECO:0000313" key="4">
    <source>
        <dbReference type="EMBL" id="MDV7264723.1"/>
    </source>
</evidence>
<dbReference type="Pfam" id="PF23359">
    <property type="entry name" value="Lsr2_DNA-bd"/>
    <property type="match status" value="1"/>
</dbReference>
<dbReference type="EMBL" id="JAWLUP010000014">
    <property type="protein sequence ID" value="MDV7264723.1"/>
    <property type="molecule type" value="Genomic_DNA"/>
</dbReference>
<dbReference type="GO" id="GO:0003677">
    <property type="term" value="F:DNA binding"/>
    <property type="evidence" value="ECO:0007669"/>
    <property type="project" value="UniProtKB-KW"/>
</dbReference>
<name>A0AAE4UYY2_9NOCA</name>
<evidence type="ECO:0000259" key="3">
    <source>
        <dbReference type="Pfam" id="PF23359"/>
    </source>
</evidence>
<sequence>MSLHNHRPPATGHPRGEEAQQHHRRAALTDCRDGDSIDFGNPSPHVPAPVEWAAASGYAVSARGRIPAEIQEAFDAAH</sequence>
<gene>
    <name evidence="4" type="ORF">R4315_09215</name>
</gene>
<comment type="caution">
    <text evidence="4">The sequence shown here is derived from an EMBL/GenBank/DDBJ whole genome shotgun (WGS) entry which is preliminary data.</text>
</comment>
<dbReference type="GO" id="GO:0016746">
    <property type="term" value="F:acyltransferase activity"/>
    <property type="evidence" value="ECO:0007669"/>
    <property type="project" value="InterPro"/>
</dbReference>
<keyword evidence="1" id="KW-0238">DNA-binding</keyword>
<dbReference type="RefSeq" id="WP_317744634.1">
    <property type="nucleotide sequence ID" value="NZ_JAWLUP010000014.1"/>
</dbReference>
<proteinExistence type="predicted"/>
<dbReference type="Proteomes" id="UP001185863">
    <property type="component" value="Unassembled WGS sequence"/>
</dbReference>
<feature type="region of interest" description="Disordered" evidence="2">
    <location>
        <begin position="1"/>
        <end position="46"/>
    </location>
</feature>
<organism evidence="4 5">
    <name type="scientific">Rhodococcus oxybenzonivorans</name>
    <dbReference type="NCBI Taxonomy" id="1990687"/>
    <lineage>
        <taxon>Bacteria</taxon>
        <taxon>Bacillati</taxon>
        <taxon>Actinomycetota</taxon>
        <taxon>Actinomycetes</taxon>
        <taxon>Mycobacteriales</taxon>
        <taxon>Nocardiaceae</taxon>
        <taxon>Rhodococcus</taxon>
    </lineage>
</organism>
<dbReference type="Gene3D" id="4.10.320.10">
    <property type="entry name" value="E3-binding domain"/>
    <property type="match status" value="1"/>
</dbReference>
<accession>A0AAE4UYY2</accession>